<dbReference type="EMBL" id="KL142386">
    <property type="protein sequence ID" value="KDR73241.1"/>
    <property type="molecule type" value="Genomic_DNA"/>
</dbReference>
<evidence type="ECO:0000259" key="2">
    <source>
        <dbReference type="Pfam" id="PF24883"/>
    </source>
</evidence>
<dbReference type="AlphaFoldDB" id="A0A067SQR6"/>
<dbReference type="HOGENOM" id="CLU_000288_6_10_1"/>
<evidence type="ECO:0000313" key="3">
    <source>
        <dbReference type="EMBL" id="KDR73241.1"/>
    </source>
</evidence>
<dbReference type="InterPro" id="IPR056884">
    <property type="entry name" value="NPHP3-like_N"/>
</dbReference>
<dbReference type="STRING" id="685588.A0A067SQR6"/>
<dbReference type="OrthoDB" id="4760524at2759"/>
<accession>A0A067SQR6</accession>
<dbReference type="SUPFAM" id="SSF52540">
    <property type="entry name" value="P-loop containing nucleoside triphosphate hydrolases"/>
    <property type="match status" value="1"/>
</dbReference>
<proteinExistence type="predicted"/>
<protein>
    <recommendedName>
        <fullName evidence="2">Nephrocystin 3-like N-terminal domain-containing protein</fullName>
    </recommendedName>
</protein>
<name>A0A067SQR6_GALM3</name>
<gene>
    <name evidence="3" type="ORF">GALMADRAFT_142372</name>
</gene>
<evidence type="ECO:0000256" key="1">
    <source>
        <dbReference type="ARBA" id="ARBA00022737"/>
    </source>
</evidence>
<sequence length="731" mass="83805">MFPHAKNLVVTGGTFIVQNEFHSHTHVARTEGLSLLQQHIAPGAFHNSDERYDPPKCHPHTRQAVLKKIMDWVKDPQKLAQFMWLYGPAGSGKTAIAQTIAEMCFEAGLLAATFFFSRSVKGRNEKTFLVTTLVYQMILVIPEIREQVVAALEHNPMLFSLSLQSQIQKLVVQPLNSALTQTGEETDMQTLLSRPRFIIVDGLDECNDPEAQVYILEVLLFAVKRLSLPVFFLIASRPEQQIRDAFNEDELSSFTTTLVLDDTYLPNRDIRILLESKFEEIKRKHPSRAYFPVPWPTTQDMSKLVDKSSGQFIYATTVMKYVESRRHRPPDRLEIILGLSEPGDDTPFAELDALYNHILSSVTSVETVVNLFIVLLFMSLRKTSQEIEGFLFYRPGEIDIILSDLHSLIAVPPHGDKNNILRISHASLGDFLLDRSRSGNFFIDSGVAHAEIMRLIIKHLVQDKDEPDRYREWCSTFTEHYPKAQPTPELLDDLYNFDLAFFFDSLTISSSPTPDAVRPEFFWSKVGIDDRWPNMSRRHPDSSKDLEQQFLTAFDTWLHTQLGRYYPREPSTTLMLTAATLGAFQESSREIYDMIHGIVPWTDVDTLKWKDPVRFCDQYYKGSADAEYYYGAIARFLEDRSRSKEYYIDGTKYAAFARLLLDFFLKQDVQGQAKNSYRVQVAKLPLDLLVPVLEKSEKTSELAGFLRDHPLRCAESEHPLYVELNKLPFAS</sequence>
<evidence type="ECO:0000313" key="4">
    <source>
        <dbReference type="Proteomes" id="UP000027222"/>
    </source>
</evidence>
<dbReference type="InterPro" id="IPR027417">
    <property type="entry name" value="P-loop_NTPase"/>
</dbReference>
<feature type="domain" description="Nephrocystin 3-like N-terminal" evidence="2">
    <location>
        <begin position="68"/>
        <end position="237"/>
    </location>
</feature>
<reference evidence="4" key="1">
    <citation type="journal article" date="2014" name="Proc. Natl. Acad. Sci. U.S.A.">
        <title>Extensive sampling of basidiomycete genomes demonstrates inadequacy of the white-rot/brown-rot paradigm for wood decay fungi.</title>
        <authorList>
            <person name="Riley R."/>
            <person name="Salamov A.A."/>
            <person name="Brown D.W."/>
            <person name="Nagy L.G."/>
            <person name="Floudas D."/>
            <person name="Held B.W."/>
            <person name="Levasseur A."/>
            <person name="Lombard V."/>
            <person name="Morin E."/>
            <person name="Otillar R."/>
            <person name="Lindquist E.A."/>
            <person name="Sun H."/>
            <person name="LaButti K.M."/>
            <person name="Schmutz J."/>
            <person name="Jabbour D."/>
            <person name="Luo H."/>
            <person name="Baker S.E."/>
            <person name="Pisabarro A.G."/>
            <person name="Walton J.D."/>
            <person name="Blanchette R.A."/>
            <person name="Henrissat B."/>
            <person name="Martin F."/>
            <person name="Cullen D."/>
            <person name="Hibbett D.S."/>
            <person name="Grigoriev I.V."/>
        </authorList>
    </citation>
    <scope>NUCLEOTIDE SEQUENCE [LARGE SCALE GENOMIC DNA]</scope>
    <source>
        <strain evidence="4">CBS 339.88</strain>
    </source>
</reference>
<keyword evidence="4" id="KW-1185">Reference proteome</keyword>
<dbReference type="PANTHER" id="PTHR10039">
    <property type="entry name" value="AMELOGENIN"/>
    <property type="match status" value="1"/>
</dbReference>
<keyword evidence="1" id="KW-0677">Repeat</keyword>
<dbReference type="Proteomes" id="UP000027222">
    <property type="component" value="Unassembled WGS sequence"/>
</dbReference>
<dbReference type="Pfam" id="PF24883">
    <property type="entry name" value="NPHP3_N"/>
    <property type="match status" value="1"/>
</dbReference>
<organism evidence="3 4">
    <name type="scientific">Galerina marginata (strain CBS 339.88)</name>
    <dbReference type="NCBI Taxonomy" id="685588"/>
    <lineage>
        <taxon>Eukaryota</taxon>
        <taxon>Fungi</taxon>
        <taxon>Dikarya</taxon>
        <taxon>Basidiomycota</taxon>
        <taxon>Agaricomycotina</taxon>
        <taxon>Agaricomycetes</taxon>
        <taxon>Agaricomycetidae</taxon>
        <taxon>Agaricales</taxon>
        <taxon>Agaricineae</taxon>
        <taxon>Strophariaceae</taxon>
        <taxon>Galerina</taxon>
    </lineage>
</organism>
<dbReference type="Gene3D" id="3.40.50.300">
    <property type="entry name" value="P-loop containing nucleotide triphosphate hydrolases"/>
    <property type="match status" value="1"/>
</dbReference>